<feature type="coiled-coil region" evidence="1">
    <location>
        <begin position="39"/>
        <end position="73"/>
    </location>
</feature>
<dbReference type="InterPro" id="IPR025737">
    <property type="entry name" value="FApF"/>
</dbReference>
<evidence type="ECO:0000313" key="4">
    <source>
        <dbReference type="Proteomes" id="UP000015525"/>
    </source>
</evidence>
<dbReference type="AlphaFoldDB" id="T0I4D9"/>
<reference evidence="3 4" key="1">
    <citation type="journal article" date="2013" name="Genome Announc.">
        <title>Draft Genome Sequence of Sphingobium quisquiliarum Strain P25T, a Novel Hexachlorocyclohexane (HCH)-Degrading Bacterium Isolated from an HCH Dumpsite.</title>
        <authorList>
            <person name="Kumar Singh A."/>
            <person name="Sangwan N."/>
            <person name="Sharma A."/>
            <person name="Gupta V."/>
            <person name="Khurana J.P."/>
            <person name="Lal R."/>
        </authorList>
    </citation>
    <scope>NUCLEOTIDE SEQUENCE [LARGE SCALE GENOMIC DNA]</scope>
    <source>
        <strain evidence="3 4">P25</strain>
    </source>
</reference>
<sequence length="415" mass="44747">MDGDRMVIARLAAGCLMLSAGVSPPLALARGASPIEAQLQAMRRDLDAQRATIEAQNARISLQDREIARLRADMAAAGPVEEKGTSAKATTHAEASAPTQPVGEAPSLIFTEPKVEALPEEAGVLTRAGHLTFDPSIEYSTSSSNRLVFRGIELTPGIQIGLIEANEAVRNSIVPTATLRYGLTNRIELEARLPYLFRSDRVEVVQQRESSISRVLHLSEQHIGDAELALRYQLNQASGDHPIWIGSLRVKMPTGKGPFDIAYDEYGVAQGLATGSGFWAMQPGLSFLLPSDPAVIFGGVSYLRNFSADIGREIGGVAVGRVDPGNAINANLGFGFALNPRFSFSLGYEHNYIFPTKTMINGVAQRSRSIQIGAFSFGMSYRLTERQMLNVAVEVGTTDSAPDANVTVRMPFSVR</sequence>
<dbReference type="EMBL" id="ATHO01000128">
    <property type="protein sequence ID" value="EQB04494.1"/>
    <property type="molecule type" value="Genomic_DNA"/>
</dbReference>
<evidence type="ECO:0000256" key="1">
    <source>
        <dbReference type="SAM" id="Coils"/>
    </source>
</evidence>
<evidence type="ECO:0000313" key="3">
    <source>
        <dbReference type="EMBL" id="EQB04494.1"/>
    </source>
</evidence>
<evidence type="ECO:0008006" key="5">
    <source>
        <dbReference type="Google" id="ProtNLM"/>
    </source>
</evidence>
<dbReference type="Pfam" id="PF13557">
    <property type="entry name" value="Phenol_MetA_deg"/>
    <property type="match status" value="1"/>
</dbReference>
<evidence type="ECO:0000256" key="2">
    <source>
        <dbReference type="SAM" id="MobiDB-lite"/>
    </source>
</evidence>
<name>T0I4D9_9SPHN</name>
<dbReference type="InterPro" id="IPR011250">
    <property type="entry name" value="OMP/PagP_B-barrel"/>
</dbReference>
<proteinExistence type="predicted"/>
<dbReference type="Proteomes" id="UP000015525">
    <property type="component" value="Unassembled WGS sequence"/>
</dbReference>
<keyword evidence="1" id="KW-0175">Coiled coil</keyword>
<keyword evidence="4" id="KW-1185">Reference proteome</keyword>
<accession>T0I4D9</accession>
<dbReference type="PATRIC" id="fig|1329909.3.peg.2684"/>
<dbReference type="RefSeq" id="WP_021238919.1">
    <property type="nucleotide sequence ID" value="NZ_ATHO01000128.1"/>
</dbReference>
<dbReference type="SUPFAM" id="SSF56925">
    <property type="entry name" value="OMPA-like"/>
    <property type="match status" value="1"/>
</dbReference>
<gene>
    <name evidence="3" type="ORF">L288_13975</name>
</gene>
<comment type="caution">
    <text evidence="3">The sequence shown here is derived from an EMBL/GenBank/DDBJ whole genome shotgun (WGS) entry which is preliminary data.</text>
</comment>
<protein>
    <recommendedName>
        <fullName evidence="5">Transporter</fullName>
    </recommendedName>
</protein>
<organism evidence="3 4">
    <name type="scientific">Sphingobium quisquiliarum P25</name>
    <dbReference type="NCBI Taxonomy" id="1329909"/>
    <lineage>
        <taxon>Bacteria</taxon>
        <taxon>Pseudomonadati</taxon>
        <taxon>Pseudomonadota</taxon>
        <taxon>Alphaproteobacteria</taxon>
        <taxon>Sphingomonadales</taxon>
        <taxon>Sphingomonadaceae</taxon>
        <taxon>Sphingobium</taxon>
    </lineage>
</organism>
<feature type="region of interest" description="Disordered" evidence="2">
    <location>
        <begin position="76"/>
        <end position="106"/>
    </location>
</feature>